<feature type="region of interest" description="Disordered" evidence="1">
    <location>
        <begin position="1"/>
        <end position="43"/>
    </location>
</feature>
<evidence type="ECO:0000256" key="1">
    <source>
        <dbReference type="SAM" id="MobiDB-lite"/>
    </source>
</evidence>
<dbReference type="InParanoid" id="F4RJ85"/>
<feature type="compositionally biased region" description="Basic and acidic residues" evidence="1">
    <location>
        <begin position="22"/>
        <end position="38"/>
    </location>
</feature>
<evidence type="ECO:0000313" key="3">
    <source>
        <dbReference type="Proteomes" id="UP000001072"/>
    </source>
</evidence>
<dbReference type="HOGENOM" id="CLU_1603099_0_0_1"/>
<dbReference type="GeneID" id="18922708"/>
<accession>F4RJ85</accession>
<protein>
    <submittedName>
        <fullName evidence="2">Uncharacterized protein</fullName>
    </submittedName>
</protein>
<name>F4RJ85_MELLP</name>
<dbReference type="Proteomes" id="UP000001072">
    <property type="component" value="Unassembled WGS sequence"/>
</dbReference>
<dbReference type="RefSeq" id="XP_007409182.1">
    <property type="nucleotide sequence ID" value="XM_007409120.1"/>
</dbReference>
<dbReference type="EMBL" id="GL883104">
    <property type="protein sequence ID" value="EGG07275.1"/>
    <property type="molecule type" value="Genomic_DNA"/>
</dbReference>
<evidence type="ECO:0000313" key="2">
    <source>
        <dbReference type="EMBL" id="EGG07275.1"/>
    </source>
</evidence>
<dbReference type="KEGG" id="mlr:MELLADRAFT_105760"/>
<proteinExistence type="predicted"/>
<feature type="compositionally biased region" description="Basic and acidic residues" evidence="1">
    <location>
        <begin position="1"/>
        <end position="12"/>
    </location>
</feature>
<organism evidence="3">
    <name type="scientific">Melampsora larici-populina (strain 98AG31 / pathotype 3-4-7)</name>
    <name type="common">Poplar leaf rust fungus</name>
    <dbReference type="NCBI Taxonomy" id="747676"/>
    <lineage>
        <taxon>Eukaryota</taxon>
        <taxon>Fungi</taxon>
        <taxon>Dikarya</taxon>
        <taxon>Basidiomycota</taxon>
        <taxon>Pucciniomycotina</taxon>
        <taxon>Pucciniomycetes</taxon>
        <taxon>Pucciniales</taxon>
        <taxon>Melampsoraceae</taxon>
        <taxon>Melampsora</taxon>
    </lineage>
</organism>
<keyword evidence="3" id="KW-1185">Reference proteome</keyword>
<gene>
    <name evidence="2" type="ORF">MELLADRAFT_105760</name>
</gene>
<reference evidence="3" key="1">
    <citation type="journal article" date="2011" name="Proc. Natl. Acad. Sci. U.S.A.">
        <title>Obligate biotrophy features unraveled by the genomic analysis of rust fungi.</title>
        <authorList>
            <person name="Duplessis S."/>
            <person name="Cuomo C.A."/>
            <person name="Lin Y.-C."/>
            <person name="Aerts A."/>
            <person name="Tisserant E."/>
            <person name="Veneault-Fourrey C."/>
            <person name="Joly D.L."/>
            <person name="Hacquard S."/>
            <person name="Amselem J."/>
            <person name="Cantarel B.L."/>
            <person name="Chiu R."/>
            <person name="Coutinho P.M."/>
            <person name="Feau N."/>
            <person name="Field M."/>
            <person name="Frey P."/>
            <person name="Gelhaye E."/>
            <person name="Goldberg J."/>
            <person name="Grabherr M.G."/>
            <person name="Kodira C.D."/>
            <person name="Kohler A."/>
            <person name="Kuees U."/>
            <person name="Lindquist E.A."/>
            <person name="Lucas S.M."/>
            <person name="Mago R."/>
            <person name="Mauceli E."/>
            <person name="Morin E."/>
            <person name="Murat C."/>
            <person name="Pangilinan J.L."/>
            <person name="Park R."/>
            <person name="Pearson M."/>
            <person name="Quesneville H."/>
            <person name="Rouhier N."/>
            <person name="Sakthikumar S."/>
            <person name="Salamov A.A."/>
            <person name="Schmutz J."/>
            <person name="Selles B."/>
            <person name="Shapiro H."/>
            <person name="Tanguay P."/>
            <person name="Tuskan G.A."/>
            <person name="Henrissat B."/>
            <person name="Van de Peer Y."/>
            <person name="Rouze P."/>
            <person name="Ellis J.G."/>
            <person name="Dodds P.N."/>
            <person name="Schein J.E."/>
            <person name="Zhong S."/>
            <person name="Hamelin R.C."/>
            <person name="Grigoriev I.V."/>
            <person name="Szabo L.J."/>
            <person name="Martin F."/>
        </authorList>
    </citation>
    <scope>NUCLEOTIDE SEQUENCE [LARGE SCALE GENOMIC DNA]</scope>
    <source>
        <strain evidence="3">98AG31 / pathotype 3-4-7</strain>
    </source>
</reference>
<dbReference type="AlphaFoldDB" id="F4RJ85"/>
<sequence>MIDLKAKAEDIAKAVPKAQNPAKKDVEDAVPKETKSEAGFHQNQPKKITRMVEATTITKEVLEEKEEEAMEEAMIGIIATNQTTTIITTTIMTTMIAIMPEMTKENQAVDTVAEKTDGTLVAPIAHNHHHHKIDLQDIMTERIAETRDWMTTEVRVGTQKPSQEKI</sequence>
<dbReference type="VEuPathDB" id="FungiDB:MELLADRAFT_105760"/>